<organism evidence="6 7">
    <name type="scientific">Sporofaciens musculi</name>
    <dbReference type="NCBI Taxonomy" id="2681861"/>
    <lineage>
        <taxon>Bacteria</taxon>
        <taxon>Bacillati</taxon>
        <taxon>Bacillota</taxon>
        <taxon>Clostridia</taxon>
        <taxon>Lachnospirales</taxon>
        <taxon>Lachnospiraceae</taxon>
        <taxon>Sporofaciens</taxon>
    </lineage>
</organism>
<proteinExistence type="predicted"/>
<dbReference type="Gene3D" id="2.40.50.1020">
    <property type="entry name" value="LytTr DNA-binding domain"/>
    <property type="match status" value="1"/>
</dbReference>
<dbReference type="SMART" id="SM00448">
    <property type="entry name" value="REC"/>
    <property type="match status" value="1"/>
</dbReference>
<evidence type="ECO:0000313" key="6">
    <source>
        <dbReference type="EMBL" id="MXP75015.1"/>
    </source>
</evidence>
<dbReference type="SUPFAM" id="SSF52172">
    <property type="entry name" value="CheY-like"/>
    <property type="match status" value="1"/>
</dbReference>
<feature type="modified residue" description="4-aspartylphosphate" evidence="3">
    <location>
        <position position="67"/>
    </location>
</feature>
<comment type="function">
    <text evidence="2">May play the central regulatory role in sporulation. It may be an element of the effector pathway responsible for the activation of sporulation genes in response to nutritional stress. Spo0A may act in concert with spo0H (a sigma factor) to control the expression of some genes that are critical to the sporulation process.</text>
</comment>
<evidence type="ECO:0000313" key="7">
    <source>
        <dbReference type="Proteomes" id="UP000460412"/>
    </source>
</evidence>
<evidence type="ECO:0000256" key="3">
    <source>
        <dbReference type="PROSITE-ProRule" id="PRU00169"/>
    </source>
</evidence>
<keyword evidence="3" id="KW-0597">Phosphoprotein</keyword>
<dbReference type="EMBL" id="WUQX01000001">
    <property type="protein sequence ID" value="MXP75015.1"/>
    <property type="molecule type" value="Genomic_DNA"/>
</dbReference>
<dbReference type="Pfam" id="PF00072">
    <property type="entry name" value="Response_reg"/>
    <property type="match status" value="1"/>
</dbReference>
<gene>
    <name evidence="6" type="ORF">GN277_06370</name>
</gene>
<evidence type="ECO:0000259" key="5">
    <source>
        <dbReference type="PROSITE" id="PS50930"/>
    </source>
</evidence>
<dbReference type="InterPro" id="IPR046947">
    <property type="entry name" value="LytR-like"/>
</dbReference>
<dbReference type="SMART" id="SM00850">
    <property type="entry name" value="LytTR"/>
    <property type="match status" value="1"/>
</dbReference>
<evidence type="ECO:0000256" key="2">
    <source>
        <dbReference type="ARBA" id="ARBA00024867"/>
    </source>
</evidence>
<evidence type="ECO:0000259" key="4">
    <source>
        <dbReference type="PROSITE" id="PS50110"/>
    </source>
</evidence>
<evidence type="ECO:0000256" key="1">
    <source>
        <dbReference type="ARBA" id="ARBA00018672"/>
    </source>
</evidence>
<dbReference type="Gene3D" id="3.40.50.2300">
    <property type="match status" value="1"/>
</dbReference>
<dbReference type="InterPro" id="IPR007492">
    <property type="entry name" value="LytTR_DNA-bd_dom"/>
</dbReference>
<dbReference type="PANTHER" id="PTHR37299">
    <property type="entry name" value="TRANSCRIPTIONAL REGULATOR-RELATED"/>
    <property type="match status" value="1"/>
</dbReference>
<dbReference type="RefSeq" id="WP_159750332.1">
    <property type="nucleotide sequence ID" value="NZ_WUQX01000001.1"/>
</dbReference>
<comment type="caution">
    <text evidence="6">The sequence shown here is derived from an EMBL/GenBank/DDBJ whole genome shotgun (WGS) entry which is preliminary data.</text>
</comment>
<reference evidence="6 7" key="1">
    <citation type="submission" date="2019-12" db="EMBL/GenBank/DDBJ databases">
        <title>Sporaefaciens musculi gen. nov., sp. nov., a novel bacterium isolated from the caecum of an obese mouse.</title>
        <authorList>
            <person name="Rasmussen T.S."/>
            <person name="Streidl T."/>
            <person name="Hitch T.C.A."/>
            <person name="Wortmann E."/>
            <person name="Deptula P."/>
            <person name="Hansen M."/>
            <person name="Nielsen D.S."/>
            <person name="Clavel T."/>
            <person name="Vogensen F.K."/>
        </authorList>
    </citation>
    <scope>NUCLEOTIDE SEQUENCE [LARGE SCALE GENOMIC DNA]</scope>
    <source>
        <strain evidence="6 7">WCA-9-b2</strain>
    </source>
</reference>
<dbReference type="Pfam" id="PF04397">
    <property type="entry name" value="LytTR"/>
    <property type="match status" value="1"/>
</dbReference>
<dbReference type="GO" id="GO:0003677">
    <property type="term" value="F:DNA binding"/>
    <property type="evidence" value="ECO:0007669"/>
    <property type="project" value="InterPro"/>
</dbReference>
<dbReference type="PROSITE" id="PS50110">
    <property type="entry name" value="RESPONSE_REGULATORY"/>
    <property type="match status" value="1"/>
</dbReference>
<feature type="domain" description="Response regulatory" evidence="4">
    <location>
        <begin position="3"/>
        <end position="130"/>
    </location>
</feature>
<dbReference type="AlphaFoldDB" id="A0A7X3MEL5"/>
<accession>A0A7X3MEL5</accession>
<dbReference type="Proteomes" id="UP000460412">
    <property type="component" value="Unassembled WGS sequence"/>
</dbReference>
<dbReference type="PANTHER" id="PTHR37299:SF1">
    <property type="entry name" value="STAGE 0 SPORULATION PROTEIN A HOMOLOG"/>
    <property type="match status" value="1"/>
</dbReference>
<sequence>MYRIAICDDDSGLRRFLRQTIEEEGPPCVVDEFSDGVNLLKSYNQWAASDVCVGASEERGFDILFLDIDMPRMNGIDTAKKIRTTDRRVKIIYVTGYQDYMGKSFEVHPFSFLVKPVKKEEIVRQIREALLYGKAEEKEIPLRLQTTEGVEEFRASDIYYLEYVSRKLRFVTKKGESMVRGKISEYLERLEAYGFASPHKSFAVNLYHVKAIRGYDIIMMNGERIPLSQKRSVEFRGLLGKYQADRL</sequence>
<dbReference type="InterPro" id="IPR011006">
    <property type="entry name" value="CheY-like_superfamily"/>
</dbReference>
<dbReference type="InterPro" id="IPR001789">
    <property type="entry name" value="Sig_transdc_resp-reg_receiver"/>
</dbReference>
<dbReference type="PROSITE" id="PS50930">
    <property type="entry name" value="HTH_LYTTR"/>
    <property type="match status" value="1"/>
</dbReference>
<protein>
    <recommendedName>
        <fullName evidence="1">Stage 0 sporulation protein A homolog</fullName>
    </recommendedName>
</protein>
<keyword evidence="7" id="KW-1185">Reference proteome</keyword>
<dbReference type="GO" id="GO:0000156">
    <property type="term" value="F:phosphorelay response regulator activity"/>
    <property type="evidence" value="ECO:0007669"/>
    <property type="project" value="InterPro"/>
</dbReference>
<name>A0A7X3MEL5_9FIRM</name>
<feature type="domain" description="HTH LytTR-type" evidence="5">
    <location>
        <begin position="142"/>
        <end position="241"/>
    </location>
</feature>